<dbReference type="VEuPathDB" id="FungiDB:EYZ11_009796"/>
<evidence type="ECO:0000313" key="1">
    <source>
        <dbReference type="EMBL" id="THC90749.1"/>
    </source>
</evidence>
<keyword evidence="2" id="KW-1185">Reference proteome</keyword>
<gene>
    <name evidence="1" type="ORF">EYZ11_009796</name>
</gene>
<comment type="caution">
    <text evidence="1">The sequence shown here is derived from an EMBL/GenBank/DDBJ whole genome shotgun (WGS) entry which is preliminary data.</text>
</comment>
<dbReference type="Proteomes" id="UP000308092">
    <property type="component" value="Unassembled WGS sequence"/>
</dbReference>
<name>A0A4S3J712_9EURO</name>
<organism evidence="1 2">
    <name type="scientific">Aspergillus tanneri</name>
    <dbReference type="NCBI Taxonomy" id="1220188"/>
    <lineage>
        <taxon>Eukaryota</taxon>
        <taxon>Fungi</taxon>
        <taxon>Dikarya</taxon>
        <taxon>Ascomycota</taxon>
        <taxon>Pezizomycotina</taxon>
        <taxon>Eurotiomycetes</taxon>
        <taxon>Eurotiomycetidae</taxon>
        <taxon>Eurotiales</taxon>
        <taxon>Aspergillaceae</taxon>
        <taxon>Aspergillus</taxon>
        <taxon>Aspergillus subgen. Circumdati</taxon>
    </lineage>
</organism>
<dbReference type="AlphaFoldDB" id="A0A4S3J712"/>
<accession>A0A4S3J712</accession>
<evidence type="ECO:0000313" key="2">
    <source>
        <dbReference type="Proteomes" id="UP000308092"/>
    </source>
</evidence>
<protein>
    <submittedName>
        <fullName evidence="1">Uncharacterized protein</fullName>
    </submittedName>
</protein>
<proteinExistence type="predicted"/>
<dbReference type="EMBL" id="SOSA01000486">
    <property type="protein sequence ID" value="THC90749.1"/>
    <property type="molecule type" value="Genomic_DNA"/>
</dbReference>
<sequence length="16" mass="1611">MANAPTVNTGTYAGDK</sequence>
<reference evidence="1 2" key="1">
    <citation type="submission" date="2019-03" db="EMBL/GenBank/DDBJ databases">
        <title>The genome sequence of a newly discovered highly antifungal drug resistant Aspergillus species, Aspergillus tanneri NIH 1004.</title>
        <authorList>
            <person name="Mounaud S."/>
            <person name="Singh I."/>
            <person name="Joardar V."/>
            <person name="Pakala S."/>
            <person name="Pakala S."/>
            <person name="Venepally P."/>
            <person name="Hoover J."/>
            <person name="Nierman W."/>
            <person name="Chung J."/>
            <person name="Losada L."/>
        </authorList>
    </citation>
    <scope>NUCLEOTIDE SEQUENCE [LARGE SCALE GENOMIC DNA]</scope>
    <source>
        <strain evidence="1 2">NIH1004</strain>
    </source>
</reference>